<evidence type="ECO:0000313" key="3">
    <source>
        <dbReference type="EMBL" id="KNC73684.1"/>
    </source>
</evidence>
<accession>A0A0L0FAC0</accession>
<dbReference type="AlphaFoldDB" id="A0A0L0FAC0"/>
<dbReference type="OrthoDB" id="193045at2759"/>
<keyword evidence="2" id="KW-0812">Transmembrane</keyword>
<evidence type="ECO:0000313" key="4">
    <source>
        <dbReference type="Proteomes" id="UP000054560"/>
    </source>
</evidence>
<dbReference type="eggNOG" id="ENOG502RYTN">
    <property type="taxonomic scope" value="Eukaryota"/>
</dbReference>
<dbReference type="RefSeq" id="XP_014147586.1">
    <property type="nucleotide sequence ID" value="XM_014292111.1"/>
</dbReference>
<proteinExistence type="predicted"/>
<evidence type="ECO:0000256" key="1">
    <source>
        <dbReference type="SAM" id="MobiDB-lite"/>
    </source>
</evidence>
<dbReference type="PANTHER" id="PTHR40535">
    <property type="entry name" value="CHROMOSOME UNDETERMINED SCAFFOLD_9, WHOLE GENOME SHOTGUN SEQUENCE"/>
    <property type="match status" value="1"/>
</dbReference>
<gene>
    <name evidence="3" type="ORF">SARC_13757</name>
</gene>
<name>A0A0L0FAC0_9EUKA</name>
<dbReference type="PANTHER" id="PTHR40535:SF1">
    <property type="entry name" value="CHROMOSOME UNDETERMINED SCAFFOLD_9, WHOLE GENOME SHOTGUN SEQUENCE"/>
    <property type="match status" value="1"/>
</dbReference>
<dbReference type="EMBL" id="KQ245290">
    <property type="protein sequence ID" value="KNC73684.1"/>
    <property type="molecule type" value="Genomic_DNA"/>
</dbReference>
<feature type="transmembrane region" description="Helical" evidence="2">
    <location>
        <begin position="100"/>
        <end position="121"/>
    </location>
</feature>
<organism evidence="3 4">
    <name type="scientific">Sphaeroforma arctica JP610</name>
    <dbReference type="NCBI Taxonomy" id="667725"/>
    <lineage>
        <taxon>Eukaryota</taxon>
        <taxon>Ichthyosporea</taxon>
        <taxon>Ichthyophonida</taxon>
        <taxon>Sphaeroforma</taxon>
    </lineage>
</organism>
<sequence>MEGYASLRSTNSPPSDTVLDTSSVGDRTGEDITNEYVLDDQTNYTASLDSTGVRKRSKPKPINSESQAGLISDDNSDEEDTLMDYDVLQEYRKRSRKKYYYCKVFTACLLTVCAALAVYYLCLVISKFTVVEQSEPNVNVMLGRPYTQQELDELRGKVCTNCAGIGATVGMPVPETTPYKPYGYETKIDYSVNCYVVYPDEEGDGSEYSLTEMTEVEALSANSTVHGLGTVFLTHTGPCGVCSSLDDLYVYLSTPDLTNPVRACGLKLDPQKQVECIENIGFSEACSWIWVHNTRNTKQSDAEGGCFGTCIIHITSDNNDASADGSLIAKVKNLFIEANPCDPDTCLNTINGNPACSPEQWQDGEYRLNACIACDECRSGPIFQKVSGRTRRNSGISSAITRPPGYISEVYHLYGNRRD</sequence>
<dbReference type="Proteomes" id="UP000054560">
    <property type="component" value="Unassembled WGS sequence"/>
</dbReference>
<dbReference type="GeneID" id="25914261"/>
<evidence type="ECO:0000256" key="2">
    <source>
        <dbReference type="SAM" id="Phobius"/>
    </source>
</evidence>
<feature type="compositionally biased region" description="Polar residues" evidence="1">
    <location>
        <begin position="7"/>
        <end position="25"/>
    </location>
</feature>
<feature type="region of interest" description="Disordered" evidence="1">
    <location>
        <begin position="1"/>
        <end position="36"/>
    </location>
</feature>
<reference evidence="3 4" key="1">
    <citation type="submission" date="2011-02" db="EMBL/GenBank/DDBJ databases">
        <title>The Genome Sequence of Sphaeroforma arctica JP610.</title>
        <authorList>
            <consortium name="The Broad Institute Genome Sequencing Platform"/>
            <person name="Russ C."/>
            <person name="Cuomo C."/>
            <person name="Young S.K."/>
            <person name="Zeng Q."/>
            <person name="Gargeya S."/>
            <person name="Alvarado L."/>
            <person name="Berlin A."/>
            <person name="Chapman S.B."/>
            <person name="Chen Z."/>
            <person name="Freedman E."/>
            <person name="Gellesch M."/>
            <person name="Goldberg J."/>
            <person name="Griggs A."/>
            <person name="Gujja S."/>
            <person name="Heilman E."/>
            <person name="Heiman D."/>
            <person name="Howarth C."/>
            <person name="Mehta T."/>
            <person name="Neiman D."/>
            <person name="Pearson M."/>
            <person name="Roberts A."/>
            <person name="Saif S."/>
            <person name="Shea T."/>
            <person name="Shenoy N."/>
            <person name="Sisk P."/>
            <person name="Stolte C."/>
            <person name="Sykes S."/>
            <person name="White J."/>
            <person name="Yandava C."/>
            <person name="Burger G."/>
            <person name="Gray M.W."/>
            <person name="Holland P.W.H."/>
            <person name="King N."/>
            <person name="Lang F.B.F."/>
            <person name="Roger A.J."/>
            <person name="Ruiz-Trillo I."/>
            <person name="Haas B."/>
            <person name="Nusbaum C."/>
            <person name="Birren B."/>
        </authorList>
    </citation>
    <scope>NUCLEOTIDE SEQUENCE [LARGE SCALE GENOMIC DNA]</scope>
    <source>
        <strain evidence="3 4">JP610</strain>
    </source>
</reference>
<keyword evidence="2" id="KW-0472">Membrane</keyword>
<keyword evidence="4" id="KW-1185">Reference proteome</keyword>
<feature type="region of interest" description="Disordered" evidence="1">
    <location>
        <begin position="48"/>
        <end position="76"/>
    </location>
</feature>
<protein>
    <submittedName>
        <fullName evidence="3">Uncharacterized protein</fullName>
    </submittedName>
</protein>
<keyword evidence="2" id="KW-1133">Transmembrane helix</keyword>